<accession>A0A1I0UFU5</accession>
<dbReference type="SUPFAM" id="SSF56935">
    <property type="entry name" value="Porins"/>
    <property type="match status" value="1"/>
</dbReference>
<organism evidence="4 5">
    <name type="scientific">Metapseudomonas otitidis</name>
    <dbReference type="NCBI Taxonomy" id="319939"/>
    <lineage>
        <taxon>Bacteria</taxon>
        <taxon>Pseudomonadati</taxon>
        <taxon>Pseudomonadota</taxon>
        <taxon>Gammaproteobacteria</taxon>
        <taxon>Pseudomonadales</taxon>
        <taxon>Pseudomonadaceae</taxon>
        <taxon>Metapseudomonas</taxon>
    </lineage>
</organism>
<protein>
    <submittedName>
        <fullName evidence="4">Cis-aconitate porin Opd</fullName>
    </submittedName>
</protein>
<evidence type="ECO:0000313" key="4">
    <source>
        <dbReference type="EMBL" id="BCA28593.1"/>
    </source>
</evidence>
<keyword evidence="2" id="KW-0813">Transport</keyword>
<evidence type="ECO:0000256" key="1">
    <source>
        <dbReference type="ARBA" id="ARBA00009075"/>
    </source>
</evidence>
<dbReference type="AlphaFoldDB" id="A0A1I0UFU5"/>
<evidence type="ECO:0000256" key="2">
    <source>
        <dbReference type="ARBA" id="ARBA00022448"/>
    </source>
</evidence>
<dbReference type="EMBL" id="AP022642">
    <property type="protein sequence ID" value="BCA28593.1"/>
    <property type="molecule type" value="Genomic_DNA"/>
</dbReference>
<dbReference type="Proteomes" id="UP000501237">
    <property type="component" value="Chromosome"/>
</dbReference>
<dbReference type="STRING" id="319939.SAMN05216263_111173"/>
<dbReference type="Gene3D" id="2.40.160.10">
    <property type="entry name" value="Porin"/>
    <property type="match status" value="1"/>
</dbReference>
<dbReference type="RefSeq" id="WP_074971271.1">
    <property type="nucleotide sequence ID" value="NZ_AP022642.1"/>
</dbReference>
<dbReference type="GO" id="GO:0015288">
    <property type="term" value="F:porin activity"/>
    <property type="evidence" value="ECO:0007669"/>
    <property type="project" value="TreeGrafter"/>
</dbReference>
<evidence type="ECO:0000313" key="5">
    <source>
        <dbReference type="Proteomes" id="UP000501237"/>
    </source>
</evidence>
<name>A0A1I0UFU5_9GAMM</name>
<dbReference type="KEGG" id="poj:PtoMrB4_25700"/>
<dbReference type="PANTHER" id="PTHR34596">
    <property type="entry name" value="CHITOPORIN"/>
    <property type="match status" value="1"/>
</dbReference>
<dbReference type="InterPro" id="IPR005318">
    <property type="entry name" value="OM_porin_bac"/>
</dbReference>
<proteinExistence type="inferred from homology"/>
<sequence>MSPHHALRRSGAVLACVAAALAPEAVAEGFFADSKATLQLRNLYFNDDFKDESGMSPRAAASAQSRREEWAQGFLLDAQSGYTPGPLGFGLDALGLLGVRLDSGRGRAGTGLLPRHDDGRAADEFSSLGLTAKARLGGTTLRHGTLQPRLPVLVRNDARLLPQTFEGTQVSSVDIPGLSLTAGYLREGRQRDSSDDRPLTADGYGGDRGEGFWFAGADYKVGKPLVLSYYLGELEAFYRQHYLGLVHTLSLGPGSLTSDLRYFRSRDVGQARNGELDNHMLSALLTYSVDGHALSAGYQRLNGEGGLPFVEGATVYSFSNAGVGKFVEEDERTWMLGYAYDFAALGAPGLSAGLRYFKGRDGTTVLRGAEVAANEWERDLDLAYVVQTGALKGLGLKWRHIAYRSSYSRDRDNNRLYLTYDIALW</sequence>
<keyword evidence="3" id="KW-0732">Signal</keyword>
<dbReference type="InterPro" id="IPR023614">
    <property type="entry name" value="Porin_dom_sf"/>
</dbReference>
<dbReference type="Pfam" id="PF03573">
    <property type="entry name" value="OprD"/>
    <property type="match status" value="1"/>
</dbReference>
<dbReference type="GeneID" id="57397794"/>
<dbReference type="PANTHER" id="PTHR34596:SF2">
    <property type="entry name" value="CHITOPORIN"/>
    <property type="match status" value="1"/>
</dbReference>
<gene>
    <name evidence="4" type="primary">opdH_2</name>
    <name evidence="4" type="ORF">PtoMrB4_25700</name>
</gene>
<dbReference type="GO" id="GO:0016020">
    <property type="term" value="C:membrane"/>
    <property type="evidence" value="ECO:0007669"/>
    <property type="project" value="InterPro"/>
</dbReference>
<evidence type="ECO:0000256" key="3">
    <source>
        <dbReference type="ARBA" id="ARBA00022729"/>
    </source>
</evidence>
<reference evidence="4 5" key="1">
    <citation type="journal article" date="2020" name="Microbiol. Resour. Announc.">
        <title>Complete genome sequence of Pseudomonas otitidis strain MrB4, isolated from Lake Biwa in Japan.</title>
        <authorList>
            <person name="Miyazaki K."/>
            <person name="Hase E."/>
            <person name="Maruya T."/>
        </authorList>
    </citation>
    <scope>NUCLEOTIDE SEQUENCE [LARGE SCALE GENOMIC DNA]</scope>
    <source>
        <strain evidence="4 5">MrB4</strain>
    </source>
</reference>
<comment type="similarity">
    <text evidence="1">Belongs to the outer membrane porin (Opr) (TC 1.B.25) family.</text>
</comment>